<keyword evidence="2" id="KW-1185">Reference proteome</keyword>
<accession>A0AA38RM82</accession>
<dbReference type="AlphaFoldDB" id="A0AA38RM82"/>
<sequence>MPDDLVQVYEYHQYHPPGVQRVVASGSSAWIGEVDESTLLRNILTPGGDRTSFEREHRILDIVGPYPRIIGPRRLSLSLIPEYTRSAPPTEGCTIIWSNEQYHHHLLFDSGWRGAGKSPKRSRMATRNVISTATSNLSTSS</sequence>
<gene>
    <name evidence="1" type="ORF">NKR19_g7211</name>
</gene>
<protein>
    <submittedName>
        <fullName evidence="1">Uncharacterized protein</fullName>
    </submittedName>
</protein>
<organism evidence="1 2">
    <name type="scientific">Coniochaeta hoffmannii</name>
    <dbReference type="NCBI Taxonomy" id="91930"/>
    <lineage>
        <taxon>Eukaryota</taxon>
        <taxon>Fungi</taxon>
        <taxon>Dikarya</taxon>
        <taxon>Ascomycota</taxon>
        <taxon>Pezizomycotina</taxon>
        <taxon>Sordariomycetes</taxon>
        <taxon>Sordariomycetidae</taxon>
        <taxon>Coniochaetales</taxon>
        <taxon>Coniochaetaceae</taxon>
        <taxon>Coniochaeta</taxon>
    </lineage>
</organism>
<dbReference type="Proteomes" id="UP001174691">
    <property type="component" value="Unassembled WGS sequence"/>
</dbReference>
<proteinExistence type="predicted"/>
<reference evidence="1" key="1">
    <citation type="submission" date="2022-07" db="EMBL/GenBank/DDBJ databases">
        <title>Fungi with potential for degradation of polypropylene.</title>
        <authorList>
            <person name="Gostincar C."/>
        </authorList>
    </citation>
    <scope>NUCLEOTIDE SEQUENCE</scope>
    <source>
        <strain evidence="1">EXF-13287</strain>
    </source>
</reference>
<dbReference type="EMBL" id="JANBVN010000122">
    <property type="protein sequence ID" value="KAJ9142534.1"/>
    <property type="molecule type" value="Genomic_DNA"/>
</dbReference>
<name>A0AA38RM82_9PEZI</name>
<comment type="caution">
    <text evidence="1">The sequence shown here is derived from an EMBL/GenBank/DDBJ whole genome shotgun (WGS) entry which is preliminary data.</text>
</comment>
<evidence type="ECO:0000313" key="1">
    <source>
        <dbReference type="EMBL" id="KAJ9142534.1"/>
    </source>
</evidence>
<evidence type="ECO:0000313" key="2">
    <source>
        <dbReference type="Proteomes" id="UP001174691"/>
    </source>
</evidence>